<comment type="caution">
    <text evidence="1">The sequence shown here is derived from an EMBL/GenBank/DDBJ whole genome shotgun (WGS) entry which is preliminary data.</text>
</comment>
<organism evidence="1 2">
    <name type="scientific">Vespula germanica</name>
    <name type="common">German yellow jacket</name>
    <name type="synonym">Paravespula germanica</name>
    <dbReference type="NCBI Taxonomy" id="30212"/>
    <lineage>
        <taxon>Eukaryota</taxon>
        <taxon>Metazoa</taxon>
        <taxon>Ecdysozoa</taxon>
        <taxon>Arthropoda</taxon>
        <taxon>Hexapoda</taxon>
        <taxon>Insecta</taxon>
        <taxon>Pterygota</taxon>
        <taxon>Neoptera</taxon>
        <taxon>Endopterygota</taxon>
        <taxon>Hymenoptera</taxon>
        <taxon>Apocrita</taxon>
        <taxon>Aculeata</taxon>
        <taxon>Vespoidea</taxon>
        <taxon>Vespidae</taxon>
        <taxon>Vespinae</taxon>
        <taxon>Vespula</taxon>
    </lineage>
</organism>
<accession>A0A834K3Q8</accession>
<evidence type="ECO:0000313" key="2">
    <source>
        <dbReference type="Proteomes" id="UP000617340"/>
    </source>
</evidence>
<keyword evidence="2" id="KW-1185">Reference proteome</keyword>
<dbReference type="AlphaFoldDB" id="A0A834K3Q8"/>
<dbReference type="Proteomes" id="UP000617340">
    <property type="component" value="Unassembled WGS sequence"/>
</dbReference>
<reference evidence="1" key="1">
    <citation type="journal article" date="2020" name="G3 (Bethesda)">
        <title>High-Quality Assemblies for Three Invasive Social Wasps from the &lt;i&gt;Vespula&lt;/i&gt; Genus.</title>
        <authorList>
            <person name="Harrop T.W.R."/>
            <person name="Guhlin J."/>
            <person name="McLaughlin G.M."/>
            <person name="Permina E."/>
            <person name="Stockwell P."/>
            <person name="Gilligan J."/>
            <person name="Le Lec M.F."/>
            <person name="Gruber M.A.M."/>
            <person name="Quinn O."/>
            <person name="Lovegrove M."/>
            <person name="Duncan E.J."/>
            <person name="Remnant E.J."/>
            <person name="Van Eeckhoven J."/>
            <person name="Graham B."/>
            <person name="Knapp R.A."/>
            <person name="Langford K.W."/>
            <person name="Kronenberg Z."/>
            <person name="Press M.O."/>
            <person name="Eacker S.M."/>
            <person name="Wilson-Rankin E.E."/>
            <person name="Purcell J."/>
            <person name="Lester P.J."/>
            <person name="Dearden P.K."/>
        </authorList>
    </citation>
    <scope>NUCLEOTIDE SEQUENCE</scope>
    <source>
        <strain evidence="1">Linc-1</strain>
    </source>
</reference>
<proteinExistence type="predicted"/>
<evidence type="ECO:0000313" key="1">
    <source>
        <dbReference type="EMBL" id="KAF7397904.1"/>
    </source>
</evidence>
<protein>
    <submittedName>
        <fullName evidence="1">Uncharacterized protein</fullName>
    </submittedName>
</protein>
<dbReference type="EMBL" id="JACSDZ010000008">
    <property type="protein sequence ID" value="KAF7397904.1"/>
    <property type="molecule type" value="Genomic_DNA"/>
</dbReference>
<sequence length="85" mass="9515">MEVNRTRGGEHRLTTSILETSLYGISHTPREILLSQRLSNLCRHQPLYRILQDSASPLRCSTVSRNATLEALRIGLCDGNPPNSQ</sequence>
<gene>
    <name evidence="1" type="ORF">HZH68_009126</name>
</gene>
<name>A0A834K3Q8_VESGE</name>